<reference evidence="3 4" key="1">
    <citation type="submission" date="2019-11" db="EMBL/GenBank/DDBJ databases">
        <title>Agromyces kandeliae sp. nov., isolated from mangrove soil.</title>
        <authorList>
            <person name="Wang R."/>
        </authorList>
    </citation>
    <scope>NUCLEOTIDE SEQUENCE [LARGE SCALE GENOMIC DNA]</scope>
    <source>
        <strain evidence="3 4">JCM 11433</strain>
    </source>
</reference>
<sequence>MTTPEFVLAPERQHRSSGSDSGSRRKKRRRRIIFHSIFWPLLAILIIGGGLAAWWLATSALAVRDDLEEARVQVVAFQKAADERRFDDLQPIADDLSAAASSAAAPTANPVWRMAEWVPGVGENVRAVRIIAEGVDDVSEQVVQPASGLVGEFAITRDESGALDLAPMREATDIAADAQTILDGLEDDLAGIDTEATIGPVSDAVAQFGDVVASAQETLPGINAALAGAGAMLGIDGPQTVLLAFENNAEATALGGGPAAQTLLSVDNGTVKIDRQVSSTQLDTQAPIGVELDESADQLYNDILRTEINATTSRPDFPTAAALIGARWERDLGMRPNTIVMTDPIAVARILEVTGPVSLPGGEQLTSDNVVSKLLNEIYFRYPEGGAESDAYFAAASAAMFDKMMAGDYDIWQMAQALIDVTNSGSLMMWTESEPTQTLFEGSRLDGTLPQTNLGATVVGVYFRDRSISKIDYYLHTSAKVTTDTCTPEAPTYTVEVTLRMDIPADLQFALPEYIDSREPGAYRTEVFLYGPAAGSTTEVAVPNPANGTTTGPSVTDLGRPAEKFTVDMVNGQTAVVRATFAGTPDDAPVEVRTTPMINRTGVEVVEATCG</sequence>
<proteinExistence type="predicted"/>
<protein>
    <submittedName>
        <fullName evidence="3">DUF4012 domain-containing protein</fullName>
    </submittedName>
</protein>
<dbReference type="InterPro" id="IPR025101">
    <property type="entry name" value="DUF4012"/>
</dbReference>
<keyword evidence="4" id="KW-1185">Reference proteome</keyword>
<feature type="region of interest" description="Disordered" evidence="1">
    <location>
        <begin position="1"/>
        <end position="24"/>
    </location>
</feature>
<feature type="transmembrane region" description="Helical" evidence="2">
    <location>
        <begin position="32"/>
        <end position="57"/>
    </location>
</feature>
<evidence type="ECO:0000256" key="1">
    <source>
        <dbReference type="SAM" id="MobiDB-lite"/>
    </source>
</evidence>
<gene>
    <name evidence="3" type="ORF">GJ743_14710</name>
</gene>
<dbReference type="AlphaFoldDB" id="A0A6I3M4U6"/>
<dbReference type="Proteomes" id="UP000433071">
    <property type="component" value="Unassembled WGS sequence"/>
</dbReference>
<evidence type="ECO:0000313" key="3">
    <source>
        <dbReference type="EMBL" id="MTH69620.1"/>
    </source>
</evidence>
<keyword evidence="2" id="KW-1133">Transmembrane helix</keyword>
<dbReference type="EMBL" id="WMLB01000033">
    <property type="protein sequence ID" value="MTH69620.1"/>
    <property type="molecule type" value="Genomic_DNA"/>
</dbReference>
<dbReference type="OrthoDB" id="3203519at2"/>
<keyword evidence="2" id="KW-0472">Membrane</keyword>
<name>A0A6I3M4U6_9MICO</name>
<comment type="caution">
    <text evidence="3">The sequence shown here is derived from an EMBL/GenBank/DDBJ whole genome shotgun (WGS) entry which is preliminary data.</text>
</comment>
<dbReference type="RefSeq" id="WP_155052643.1">
    <property type="nucleotide sequence ID" value="NZ_BAAAIB010000002.1"/>
</dbReference>
<accession>A0A6I3M4U6</accession>
<dbReference type="Pfam" id="PF13196">
    <property type="entry name" value="DUF4012"/>
    <property type="match status" value="1"/>
</dbReference>
<evidence type="ECO:0000256" key="2">
    <source>
        <dbReference type="SAM" id="Phobius"/>
    </source>
</evidence>
<evidence type="ECO:0000313" key="4">
    <source>
        <dbReference type="Proteomes" id="UP000433071"/>
    </source>
</evidence>
<keyword evidence="2" id="KW-0812">Transmembrane</keyword>
<organism evidence="3 4">
    <name type="scientific">Agromyces bracchium</name>
    <dbReference type="NCBI Taxonomy" id="88376"/>
    <lineage>
        <taxon>Bacteria</taxon>
        <taxon>Bacillati</taxon>
        <taxon>Actinomycetota</taxon>
        <taxon>Actinomycetes</taxon>
        <taxon>Micrococcales</taxon>
        <taxon>Microbacteriaceae</taxon>
        <taxon>Agromyces</taxon>
    </lineage>
</organism>